<evidence type="ECO:0000256" key="3">
    <source>
        <dbReference type="ARBA" id="ARBA00022989"/>
    </source>
</evidence>
<keyword evidence="8" id="KW-1185">Reference proteome</keyword>
<gene>
    <name evidence="7" type="ORF">HMPREF9021_00795</name>
</gene>
<evidence type="ECO:0000256" key="5">
    <source>
        <dbReference type="SAM" id="Phobius"/>
    </source>
</evidence>
<name>V9H987_9NEIS</name>
<evidence type="ECO:0000259" key="6">
    <source>
        <dbReference type="Pfam" id="PF06305"/>
    </source>
</evidence>
<keyword evidence="1" id="KW-1003">Cell membrane</keyword>
<reference evidence="7 8" key="2">
    <citation type="submission" date="2011-10" db="EMBL/GenBank/DDBJ databases">
        <title>The Genome Sequence of Simonsiella muelleri ATCC 29453.</title>
        <authorList>
            <consortium name="The Broad Institute Genome Sequencing Platform"/>
            <consortium name="The Broad Institute Genome Sequencing Center for Infectious Disease"/>
            <person name="Earl A."/>
            <person name="Ward D."/>
            <person name="Feldgarden M."/>
            <person name="Gevers D."/>
            <person name="Izard J."/>
            <person name="Baranova O.V."/>
            <person name="Blanton J.M."/>
            <person name="Tanner A.C."/>
            <person name="Dewhirst F."/>
            <person name="Young S.K."/>
            <person name="Zeng Q."/>
            <person name="Gargeya S."/>
            <person name="Fitzgerald M."/>
            <person name="Haas B."/>
            <person name="Abouelleil A."/>
            <person name="Alvarado L."/>
            <person name="Arachchi H.M."/>
            <person name="Berlin A."/>
            <person name="Brown A."/>
            <person name="Chapman S.B."/>
            <person name="Chen Z."/>
            <person name="Dunbar C."/>
            <person name="Freedman E."/>
            <person name="Gearin G."/>
            <person name="Goldberg J."/>
            <person name="Griggs A."/>
            <person name="Gujja S."/>
            <person name="Heiman D."/>
            <person name="Howarth C."/>
            <person name="Larson L."/>
            <person name="Lui A."/>
            <person name="MacDonald P.J.P."/>
            <person name="Montmayeur A."/>
            <person name="Murphy C."/>
            <person name="Neiman D."/>
            <person name="Pearson M."/>
            <person name="Priest M."/>
            <person name="Roberts A."/>
            <person name="Saif S."/>
            <person name="Shea T."/>
            <person name="Shenoy N."/>
            <person name="Sisk P."/>
            <person name="Stolte C."/>
            <person name="Sykes S."/>
            <person name="Wortman J."/>
            <person name="Nusbaum C."/>
            <person name="Birren B."/>
        </authorList>
    </citation>
    <scope>NUCLEOTIDE SEQUENCE [LARGE SCALE GENOMIC DNA]</scope>
    <source>
        <strain evidence="7 8">ATCC 29453</strain>
    </source>
</reference>
<keyword evidence="4 5" id="KW-0472">Membrane</keyword>
<organism evidence="7 8">
    <name type="scientific">Simonsiella muelleri ATCC 29453</name>
    <dbReference type="NCBI Taxonomy" id="641147"/>
    <lineage>
        <taxon>Bacteria</taxon>
        <taxon>Pseudomonadati</taxon>
        <taxon>Pseudomonadota</taxon>
        <taxon>Betaproteobacteria</taxon>
        <taxon>Neisseriales</taxon>
        <taxon>Neisseriaceae</taxon>
        <taxon>Simonsiella</taxon>
    </lineage>
</organism>
<comment type="caution">
    <text evidence="7">The sequence shown here is derived from an EMBL/GenBank/DDBJ whole genome shotgun (WGS) entry which is preliminary data.</text>
</comment>
<evidence type="ECO:0000313" key="7">
    <source>
        <dbReference type="EMBL" id="EFG31525.1"/>
    </source>
</evidence>
<evidence type="ECO:0000256" key="1">
    <source>
        <dbReference type="ARBA" id="ARBA00022475"/>
    </source>
</evidence>
<dbReference type="InterPro" id="IPR010445">
    <property type="entry name" value="LapA_dom"/>
</dbReference>
<accession>V9H987</accession>
<evidence type="ECO:0000256" key="4">
    <source>
        <dbReference type="ARBA" id="ARBA00023136"/>
    </source>
</evidence>
<sequence>MKLMKIISWIIKGVILLLLLIVAFLNTQNVQFTYLPEQSTQLPLIVIVFGGFVVGAVFGLFAMFGRLLRLRSENNRLRNEVQKSARLTTEAISAPVAKPAVSNNKVTK</sequence>
<dbReference type="HOGENOM" id="CLU_160072_1_1_4"/>
<dbReference type="AlphaFoldDB" id="V9H987"/>
<protein>
    <recommendedName>
        <fullName evidence="6">Lipopolysaccharide assembly protein A domain-containing protein</fullName>
    </recommendedName>
</protein>
<dbReference type="GO" id="GO:0005886">
    <property type="term" value="C:plasma membrane"/>
    <property type="evidence" value="ECO:0007669"/>
    <property type="project" value="InterPro"/>
</dbReference>
<keyword evidence="3 5" id="KW-1133">Transmembrane helix</keyword>
<dbReference type="Proteomes" id="UP000017813">
    <property type="component" value="Unassembled WGS sequence"/>
</dbReference>
<dbReference type="Pfam" id="PF06305">
    <property type="entry name" value="LapA_dom"/>
    <property type="match status" value="1"/>
</dbReference>
<evidence type="ECO:0000313" key="8">
    <source>
        <dbReference type="Proteomes" id="UP000017813"/>
    </source>
</evidence>
<dbReference type="EMBL" id="ADCY02000015">
    <property type="protein sequence ID" value="EFG31525.1"/>
    <property type="molecule type" value="Genomic_DNA"/>
</dbReference>
<feature type="transmembrane region" description="Helical" evidence="5">
    <location>
        <begin position="45"/>
        <end position="68"/>
    </location>
</feature>
<reference evidence="7 8" key="1">
    <citation type="submission" date="2010-03" db="EMBL/GenBank/DDBJ databases">
        <authorList>
            <consortium name="The Broad Institute Genome Sequencing Platform"/>
            <person name="Ward D."/>
            <person name="Earl A."/>
            <person name="Feldgarden M."/>
            <person name="Gevers D."/>
            <person name="Young S."/>
            <person name="Zeng Q."/>
            <person name="Koehrsen M."/>
            <person name="Alvarado L."/>
            <person name="Berlin A.M."/>
            <person name="Borenstein D."/>
            <person name="Chapman S.B."/>
            <person name="Chen Z."/>
            <person name="Engels R."/>
            <person name="Freedman E."/>
            <person name="Gellesch M."/>
            <person name="Goldberg J."/>
            <person name="Griggs A."/>
            <person name="Gujja S."/>
            <person name="Heilman E.R."/>
            <person name="Heiman D.I."/>
            <person name="Hepburn T.A."/>
            <person name="Howarth C."/>
            <person name="Jen D."/>
            <person name="Larson L."/>
            <person name="Mehta T."/>
            <person name="Park D."/>
            <person name="Pearson M."/>
            <person name="Richards J."/>
            <person name="Roberts A."/>
            <person name="Saif S."/>
            <person name="Shea T.D."/>
            <person name="Shenoy N."/>
            <person name="Sisk P."/>
            <person name="Stolte C."/>
            <person name="Sykes S.N."/>
            <person name="Walk T."/>
            <person name="White J."/>
            <person name="Yandava C."/>
            <person name="Izard J."/>
            <person name="Baranova O.V."/>
            <person name="Blanton J.M."/>
            <person name="Tanner A.C."/>
            <person name="Dewhirst F."/>
            <person name="Haas B."/>
            <person name="Nusbaum C."/>
            <person name="Birren B."/>
        </authorList>
    </citation>
    <scope>NUCLEOTIDE SEQUENCE [LARGE SCALE GENOMIC DNA]</scope>
    <source>
        <strain evidence="7 8">ATCC 29453</strain>
    </source>
</reference>
<evidence type="ECO:0000256" key="2">
    <source>
        <dbReference type="ARBA" id="ARBA00022692"/>
    </source>
</evidence>
<dbReference type="eggNOG" id="COG5416">
    <property type="taxonomic scope" value="Bacteria"/>
</dbReference>
<feature type="domain" description="Lipopolysaccharide assembly protein A" evidence="6">
    <location>
        <begin position="25"/>
        <end position="83"/>
    </location>
</feature>
<dbReference type="STRING" id="641147.HMPREF9021_00795"/>
<keyword evidence="2 5" id="KW-0812">Transmembrane</keyword>
<proteinExistence type="predicted"/>